<organism evidence="2 3">
    <name type="scientific">Ladona fulva</name>
    <name type="common">Scarce chaser dragonfly</name>
    <name type="synonym">Libellula fulva</name>
    <dbReference type="NCBI Taxonomy" id="123851"/>
    <lineage>
        <taxon>Eukaryota</taxon>
        <taxon>Metazoa</taxon>
        <taxon>Ecdysozoa</taxon>
        <taxon>Arthropoda</taxon>
        <taxon>Hexapoda</taxon>
        <taxon>Insecta</taxon>
        <taxon>Pterygota</taxon>
        <taxon>Palaeoptera</taxon>
        <taxon>Odonata</taxon>
        <taxon>Epiprocta</taxon>
        <taxon>Anisoptera</taxon>
        <taxon>Libelluloidea</taxon>
        <taxon>Libellulidae</taxon>
        <taxon>Ladona</taxon>
    </lineage>
</organism>
<evidence type="ECO:0000313" key="2">
    <source>
        <dbReference type="EMBL" id="KAG8226665.1"/>
    </source>
</evidence>
<comment type="caution">
    <text evidence="2">The sequence shown here is derived from an EMBL/GenBank/DDBJ whole genome shotgun (WGS) entry which is preliminary data.</text>
</comment>
<dbReference type="PROSITE" id="PS50878">
    <property type="entry name" value="RT_POL"/>
    <property type="match status" value="1"/>
</dbReference>
<evidence type="ECO:0000259" key="1">
    <source>
        <dbReference type="PROSITE" id="PS50878"/>
    </source>
</evidence>
<dbReference type="Proteomes" id="UP000792457">
    <property type="component" value="Unassembled WGS sequence"/>
</dbReference>
<feature type="domain" description="Reverse transcriptase" evidence="1">
    <location>
        <begin position="1"/>
        <end position="71"/>
    </location>
</feature>
<dbReference type="AlphaFoldDB" id="A0A8K0K3K4"/>
<accession>A0A8K0K3K4</accession>
<reference evidence="2" key="2">
    <citation type="submission" date="2017-10" db="EMBL/GenBank/DDBJ databases">
        <title>Ladona fulva Genome sequencing and assembly.</title>
        <authorList>
            <person name="Murali S."/>
            <person name="Richards S."/>
            <person name="Bandaranaike D."/>
            <person name="Bellair M."/>
            <person name="Blankenburg K."/>
            <person name="Chao H."/>
            <person name="Dinh H."/>
            <person name="Doddapaneni H."/>
            <person name="Dugan-Rocha S."/>
            <person name="Elkadiri S."/>
            <person name="Gnanaolivu R."/>
            <person name="Hernandez B."/>
            <person name="Skinner E."/>
            <person name="Javaid M."/>
            <person name="Lee S."/>
            <person name="Li M."/>
            <person name="Ming W."/>
            <person name="Munidasa M."/>
            <person name="Muniz J."/>
            <person name="Nguyen L."/>
            <person name="Hughes D."/>
            <person name="Osuji N."/>
            <person name="Pu L.-L."/>
            <person name="Puazo M."/>
            <person name="Qu C."/>
            <person name="Quiroz J."/>
            <person name="Raj R."/>
            <person name="Weissenberger G."/>
            <person name="Xin Y."/>
            <person name="Zou X."/>
            <person name="Han Y."/>
            <person name="Worley K."/>
            <person name="Muzny D."/>
            <person name="Gibbs R."/>
        </authorList>
    </citation>
    <scope>NUCLEOTIDE SEQUENCE</scope>
    <source>
        <strain evidence="2">Sampled in the wild</strain>
    </source>
</reference>
<sequence>MYKLGFYFQVIQSFRYFLLQRTQGVSCGVPQGSILAPFLFSMFIYDLPFSTIHRNYKFCAHDLQTYLDCYP</sequence>
<dbReference type="EMBL" id="KZ308292">
    <property type="protein sequence ID" value="KAG8226665.1"/>
    <property type="molecule type" value="Genomic_DNA"/>
</dbReference>
<gene>
    <name evidence="2" type="ORF">J437_LFUL005752</name>
</gene>
<keyword evidence="3" id="KW-1185">Reference proteome</keyword>
<reference evidence="2" key="1">
    <citation type="submission" date="2013-04" db="EMBL/GenBank/DDBJ databases">
        <authorList>
            <person name="Qu J."/>
            <person name="Murali S.C."/>
            <person name="Bandaranaike D."/>
            <person name="Bellair M."/>
            <person name="Blankenburg K."/>
            <person name="Chao H."/>
            <person name="Dinh H."/>
            <person name="Doddapaneni H."/>
            <person name="Downs B."/>
            <person name="Dugan-Rocha S."/>
            <person name="Elkadiri S."/>
            <person name="Gnanaolivu R.D."/>
            <person name="Hernandez B."/>
            <person name="Javaid M."/>
            <person name="Jayaseelan J.C."/>
            <person name="Lee S."/>
            <person name="Li M."/>
            <person name="Ming W."/>
            <person name="Munidasa M."/>
            <person name="Muniz J."/>
            <person name="Nguyen L."/>
            <person name="Ongeri F."/>
            <person name="Osuji N."/>
            <person name="Pu L.-L."/>
            <person name="Puazo M."/>
            <person name="Qu C."/>
            <person name="Quiroz J."/>
            <person name="Raj R."/>
            <person name="Weissenberger G."/>
            <person name="Xin Y."/>
            <person name="Zou X."/>
            <person name="Han Y."/>
            <person name="Richards S."/>
            <person name="Worley K."/>
            <person name="Muzny D."/>
            <person name="Gibbs R."/>
        </authorList>
    </citation>
    <scope>NUCLEOTIDE SEQUENCE</scope>
    <source>
        <strain evidence="2">Sampled in the wild</strain>
    </source>
</reference>
<dbReference type="InterPro" id="IPR000477">
    <property type="entry name" value="RT_dom"/>
</dbReference>
<name>A0A8K0K3K4_LADFU</name>
<evidence type="ECO:0000313" key="3">
    <source>
        <dbReference type="Proteomes" id="UP000792457"/>
    </source>
</evidence>
<protein>
    <recommendedName>
        <fullName evidence="1">Reverse transcriptase domain-containing protein</fullName>
    </recommendedName>
</protein>
<proteinExistence type="predicted"/>
<dbReference type="OrthoDB" id="7763192at2759"/>